<name>A0ABW3YAV6_9ACTN</name>
<protein>
    <recommendedName>
        <fullName evidence="2">tRNA nuclease CdiA C-terminal domain-containing protein</fullName>
    </recommendedName>
</protein>
<dbReference type="Proteomes" id="UP001597260">
    <property type="component" value="Unassembled WGS sequence"/>
</dbReference>
<dbReference type="InterPro" id="IPR033806">
    <property type="entry name" value="CDI_toxin_Bp1026b-like"/>
</dbReference>
<accession>A0ABW3YAV6</accession>
<feature type="region of interest" description="Disordered" evidence="1">
    <location>
        <begin position="91"/>
        <end position="151"/>
    </location>
</feature>
<dbReference type="InterPro" id="IPR040559">
    <property type="entry name" value="CdiA_C"/>
</dbReference>
<dbReference type="Gene3D" id="3.40.1350.120">
    <property type="match status" value="1"/>
</dbReference>
<gene>
    <name evidence="3" type="ORF">ACFQ4H_04045</name>
</gene>
<dbReference type="CDD" id="cd13442">
    <property type="entry name" value="CDI_toxin_Bp1026b-like"/>
    <property type="match status" value="1"/>
</dbReference>
<evidence type="ECO:0000313" key="3">
    <source>
        <dbReference type="EMBL" id="MFD1320258.1"/>
    </source>
</evidence>
<evidence type="ECO:0000259" key="2">
    <source>
        <dbReference type="Pfam" id="PF18451"/>
    </source>
</evidence>
<dbReference type="Pfam" id="PF18451">
    <property type="entry name" value="CdiA_C"/>
    <property type="match status" value="1"/>
</dbReference>
<feature type="domain" description="tRNA nuclease CdiA C-terminal" evidence="2">
    <location>
        <begin position="176"/>
        <end position="252"/>
    </location>
</feature>
<sequence length="263" mass="28937">MSLGEVGAELRRLIERLAIARDEIAASNKALAESRTLLRGLTRGSAHPQVIRALAQHQATGDRLDNADDLLSEAASAIIKYAALLGIPLTSSGAPPEQADSSAGARADRRQQARAGPLTRPSLPPDDNRLPSGNPTEVHPTRNKDRGKRRENESAITLARHGYQIQQNPPTRSNGRNPDYLLEGRYFDCYAPSTTNPDEIRKELSEKTKKGQADRFIVNLDDCIVDVEQIRAALTRRQITDMHEVLAIKNGRIVQVHPRPEDG</sequence>
<dbReference type="RefSeq" id="WP_377567078.1">
    <property type="nucleotide sequence ID" value="NZ_JBHTMP010000004.1"/>
</dbReference>
<proteinExistence type="predicted"/>
<reference evidence="4" key="1">
    <citation type="journal article" date="2019" name="Int. J. Syst. Evol. Microbiol.">
        <title>The Global Catalogue of Microorganisms (GCM) 10K type strain sequencing project: providing services to taxonomists for standard genome sequencing and annotation.</title>
        <authorList>
            <consortium name="The Broad Institute Genomics Platform"/>
            <consortium name="The Broad Institute Genome Sequencing Center for Infectious Disease"/>
            <person name="Wu L."/>
            <person name="Ma J."/>
        </authorList>
    </citation>
    <scope>NUCLEOTIDE SEQUENCE [LARGE SCALE GENOMIC DNA]</scope>
    <source>
        <strain evidence="4">JCM 31037</strain>
    </source>
</reference>
<organism evidence="3 4">
    <name type="scientific">Micromonospora sonneratiae</name>
    <dbReference type="NCBI Taxonomy" id="1184706"/>
    <lineage>
        <taxon>Bacteria</taxon>
        <taxon>Bacillati</taxon>
        <taxon>Actinomycetota</taxon>
        <taxon>Actinomycetes</taxon>
        <taxon>Micromonosporales</taxon>
        <taxon>Micromonosporaceae</taxon>
        <taxon>Micromonospora</taxon>
    </lineage>
</organism>
<comment type="caution">
    <text evidence="3">The sequence shown here is derived from an EMBL/GenBank/DDBJ whole genome shotgun (WGS) entry which is preliminary data.</text>
</comment>
<keyword evidence="4" id="KW-1185">Reference proteome</keyword>
<evidence type="ECO:0000313" key="4">
    <source>
        <dbReference type="Proteomes" id="UP001597260"/>
    </source>
</evidence>
<evidence type="ECO:0000256" key="1">
    <source>
        <dbReference type="SAM" id="MobiDB-lite"/>
    </source>
</evidence>
<feature type="compositionally biased region" description="Basic and acidic residues" evidence="1">
    <location>
        <begin position="139"/>
        <end position="151"/>
    </location>
</feature>
<dbReference type="EMBL" id="JBHTMP010000004">
    <property type="protein sequence ID" value="MFD1320258.1"/>
    <property type="molecule type" value="Genomic_DNA"/>
</dbReference>